<dbReference type="GO" id="GO:0006749">
    <property type="term" value="P:glutathione metabolic process"/>
    <property type="evidence" value="ECO:0007669"/>
    <property type="project" value="TreeGrafter"/>
</dbReference>
<dbReference type="PROSITE" id="PS50405">
    <property type="entry name" value="GST_CTER"/>
    <property type="match status" value="1"/>
</dbReference>
<dbReference type="InterPro" id="IPR050213">
    <property type="entry name" value="GST_superfamily"/>
</dbReference>
<proteinExistence type="predicted"/>
<dbReference type="PROSITE" id="PS50404">
    <property type="entry name" value="GST_NTER"/>
    <property type="match status" value="1"/>
</dbReference>
<protein>
    <recommendedName>
        <fullName evidence="5">Glutathione S-transferase</fullName>
    </recommendedName>
</protein>
<comment type="caution">
    <text evidence="3">The sequence shown here is derived from an EMBL/GenBank/DDBJ whole genome shotgun (WGS) entry which is preliminary data.</text>
</comment>
<dbReference type="InterPro" id="IPR040079">
    <property type="entry name" value="Glutathione_S-Trfase"/>
</dbReference>
<dbReference type="Proteomes" id="UP001162131">
    <property type="component" value="Unassembled WGS sequence"/>
</dbReference>
<evidence type="ECO:0000313" key="4">
    <source>
        <dbReference type="Proteomes" id="UP001162131"/>
    </source>
</evidence>
<organism evidence="3 4">
    <name type="scientific">Blepharisma stoltei</name>
    <dbReference type="NCBI Taxonomy" id="1481888"/>
    <lineage>
        <taxon>Eukaryota</taxon>
        <taxon>Sar</taxon>
        <taxon>Alveolata</taxon>
        <taxon>Ciliophora</taxon>
        <taxon>Postciliodesmatophora</taxon>
        <taxon>Heterotrichea</taxon>
        <taxon>Heterotrichida</taxon>
        <taxon>Blepharismidae</taxon>
        <taxon>Blepharisma</taxon>
    </lineage>
</organism>
<dbReference type="SUPFAM" id="SSF52833">
    <property type="entry name" value="Thioredoxin-like"/>
    <property type="match status" value="1"/>
</dbReference>
<evidence type="ECO:0000313" key="3">
    <source>
        <dbReference type="EMBL" id="CAG9326279.1"/>
    </source>
</evidence>
<dbReference type="Gene3D" id="3.40.30.10">
    <property type="entry name" value="Glutaredoxin"/>
    <property type="match status" value="1"/>
</dbReference>
<feature type="domain" description="GST C-terminal" evidence="2">
    <location>
        <begin position="83"/>
        <end position="211"/>
    </location>
</feature>
<dbReference type="SFLD" id="SFLDS00019">
    <property type="entry name" value="Glutathione_Transferase_(cytos"/>
    <property type="match status" value="1"/>
</dbReference>
<evidence type="ECO:0000259" key="2">
    <source>
        <dbReference type="PROSITE" id="PS50405"/>
    </source>
</evidence>
<dbReference type="EMBL" id="CAJZBQ010000040">
    <property type="protein sequence ID" value="CAG9326279.1"/>
    <property type="molecule type" value="Genomic_DNA"/>
</dbReference>
<feature type="domain" description="GST N-terminal" evidence="1">
    <location>
        <begin position="2"/>
        <end position="81"/>
    </location>
</feature>
<dbReference type="InterPro" id="IPR010987">
    <property type="entry name" value="Glutathione-S-Trfase_C-like"/>
</dbReference>
<dbReference type="InterPro" id="IPR036282">
    <property type="entry name" value="Glutathione-S-Trfase_C_sf"/>
</dbReference>
<gene>
    <name evidence="3" type="ORF">BSTOLATCC_MIC40708</name>
</gene>
<accession>A0AAU9JMQ7</accession>
<keyword evidence="4" id="KW-1185">Reference proteome</keyword>
<dbReference type="GO" id="GO:0004364">
    <property type="term" value="F:glutathione transferase activity"/>
    <property type="evidence" value="ECO:0007669"/>
    <property type="project" value="TreeGrafter"/>
</dbReference>
<dbReference type="AlphaFoldDB" id="A0AAU9JMQ7"/>
<evidence type="ECO:0000259" key="1">
    <source>
        <dbReference type="PROSITE" id="PS50404"/>
    </source>
</evidence>
<dbReference type="Gene3D" id="1.20.1050.10">
    <property type="match status" value="1"/>
</dbReference>
<dbReference type="Pfam" id="PF14497">
    <property type="entry name" value="GST_C_3"/>
    <property type="match status" value="1"/>
</dbReference>
<dbReference type="InterPro" id="IPR004046">
    <property type="entry name" value="GST_C"/>
</dbReference>
<dbReference type="Pfam" id="PF02798">
    <property type="entry name" value="GST_N"/>
    <property type="match status" value="1"/>
</dbReference>
<name>A0AAU9JMQ7_9CILI</name>
<dbReference type="InterPro" id="IPR004045">
    <property type="entry name" value="Glutathione_S-Trfase_N"/>
</dbReference>
<evidence type="ECO:0008006" key="5">
    <source>
        <dbReference type="Google" id="ProtNLM"/>
    </source>
</evidence>
<dbReference type="SUPFAM" id="SSF47616">
    <property type="entry name" value="GST C-terminal domain-like"/>
    <property type="match status" value="1"/>
</dbReference>
<dbReference type="CDD" id="cd03039">
    <property type="entry name" value="GST_N_Sigma_like"/>
    <property type="match status" value="1"/>
</dbReference>
<sequence length="211" mass="25184">MSKINLHYFDIYGDGECIRTILTYFDIPFNDHRISVEEWKNLKSQGFSEFDLLPALDIDGLRLVDTESICNYIARKYEFYPKNFIDTYLVDSICEYRKFILGSFTEILIGDDLPGWERFIHEKMPYFLRKFEARLEKNNGGFTYFVDVSITMADFMIFDIIYNFCLRPGKIEKFGNIVDINAPKCKTLCERIINSSDRFREYLKNRPYRKF</sequence>
<dbReference type="InterPro" id="IPR036249">
    <property type="entry name" value="Thioredoxin-like_sf"/>
</dbReference>
<dbReference type="PANTHER" id="PTHR11571">
    <property type="entry name" value="GLUTATHIONE S-TRANSFERASE"/>
    <property type="match status" value="1"/>
</dbReference>
<reference evidence="3" key="1">
    <citation type="submission" date="2021-09" db="EMBL/GenBank/DDBJ databases">
        <authorList>
            <consortium name="AG Swart"/>
            <person name="Singh M."/>
            <person name="Singh A."/>
            <person name="Seah K."/>
            <person name="Emmerich C."/>
        </authorList>
    </citation>
    <scope>NUCLEOTIDE SEQUENCE</scope>
    <source>
        <strain evidence="3">ATCC30299</strain>
    </source>
</reference>